<dbReference type="Gene3D" id="3.90.320.10">
    <property type="match status" value="1"/>
</dbReference>
<proteinExistence type="predicted"/>
<protein>
    <submittedName>
        <fullName evidence="2">PD-(D/E)XK nuclease family protein</fullName>
    </submittedName>
</protein>
<dbReference type="InterPro" id="IPR011604">
    <property type="entry name" value="PDDEXK-like_dom_sf"/>
</dbReference>
<dbReference type="RefSeq" id="WP_194076149.1">
    <property type="nucleotide sequence ID" value="NZ_CP061839.1"/>
</dbReference>
<organism evidence="2 3">
    <name type="scientific">Treponema pedis</name>
    <dbReference type="NCBI Taxonomy" id="409322"/>
    <lineage>
        <taxon>Bacteria</taxon>
        <taxon>Pseudomonadati</taxon>
        <taxon>Spirochaetota</taxon>
        <taxon>Spirochaetia</taxon>
        <taxon>Spirochaetales</taxon>
        <taxon>Treponemataceae</taxon>
        <taxon>Treponema</taxon>
    </lineage>
</organism>
<dbReference type="SUPFAM" id="SSF52540">
    <property type="entry name" value="P-loop containing nucleoside triphosphate hydrolases"/>
    <property type="match status" value="1"/>
</dbReference>
<evidence type="ECO:0000313" key="3">
    <source>
        <dbReference type="Proteomes" id="UP000593915"/>
    </source>
</evidence>
<dbReference type="InterPro" id="IPR011335">
    <property type="entry name" value="Restrct_endonuc-II-like"/>
</dbReference>
<evidence type="ECO:0000259" key="1">
    <source>
        <dbReference type="Pfam" id="PF12705"/>
    </source>
</evidence>
<reference evidence="2 3" key="1">
    <citation type="submission" date="2020-09" db="EMBL/GenBank/DDBJ databases">
        <title>Characterization of Treponema spp. from bovine digital dermatitis in Korea.</title>
        <authorList>
            <person name="Espiritu H.M."/>
            <person name="Cho Y.I."/>
            <person name="Mamuad L."/>
        </authorList>
    </citation>
    <scope>NUCLEOTIDE SEQUENCE [LARGE SCALE GENOMIC DNA]</scope>
    <source>
        <strain evidence="2 3">KS1</strain>
    </source>
</reference>
<dbReference type="Pfam" id="PF12705">
    <property type="entry name" value="PDDEXK_1"/>
    <property type="match status" value="1"/>
</dbReference>
<accession>A0A7S6WPE1</accession>
<dbReference type="InterPro" id="IPR027417">
    <property type="entry name" value="P-loop_NTPase"/>
</dbReference>
<dbReference type="EMBL" id="CP061839">
    <property type="protein sequence ID" value="QOW60684.1"/>
    <property type="molecule type" value="Genomic_DNA"/>
</dbReference>
<dbReference type="AlphaFoldDB" id="A0A7S6WPE1"/>
<gene>
    <name evidence="2" type="ORF">IFE08_12955</name>
</gene>
<dbReference type="SUPFAM" id="SSF52980">
    <property type="entry name" value="Restriction endonuclease-like"/>
    <property type="match status" value="1"/>
</dbReference>
<feature type="domain" description="PD-(D/E)XK endonuclease-like" evidence="1">
    <location>
        <begin position="638"/>
        <end position="930"/>
    </location>
</feature>
<name>A0A7S6WPE1_9SPIR</name>
<sequence length="936" mass="108894">MNLIEKTLKKYGSDLNNVFVFPSRISAMLWFQKSPAVTGLKTIPAENYISWDNFKEHNLVSDSENLTPVSNTIRSIFANYICGKNAEEAKKEKPLFSSIIPAEYAENSSVFSEWLAGVLPQLDHFEKRYINNIFKLANDSGTNDYLLLKKLYSEFLKGNKLFEPSWLSSKFFPKEKKYVIIYPELMEDFSEYADLLKSCKEISFIHCRDFNSKKNYADIYENSGSELHAAVLQIERLLSNDIPPSDIAVSVPDIENYSAYIKREFELRGIPIEFRSGFKLGSEQAGKIFSLIYNCVQNNFAFEFIKPVILNNHIPWKDKTGVQALIQYGVKNNCAVSWKESSQDISYKNIWIESFKTNYEKTEEEVFLKEKAKNWFYKFYYAAKKLCKSKTFEELQKNYFIFREDCINVSEFSEKDNAILGRCLSSLKELTSLEKKFKDYMPNDKLNFFVSQLEKEIYVPQNTGCAVSIFPYRVAAGTPFTYHFILNCSQKHTNIIYNKLSFLRKDKREELGVYETDASSYFFAAYAESENCIFSFAEQSFSGYLIINGFFDTENEETEKEKAGEKLNELLFFDSFKNEDNAEKKETVYKTQKEGAGIENLFKYTKKFSYLENEYSNRSKKLTEHIAKTKLKNNSVKVSQSDLKKFYECPVFWFLSNVLAVYPEEYDAAIFDSRDIGNLCHEVLEKLYKEIKKTDNCFNKEHIETYKSIAEKEIEQITENYVNFRGALAKPFIQSLKQRILYAVEFVLKTDSELLNGYSPDWIEEWIETDCEGILYRGKIDRASFPPDERSAVIIDYKTNSMPAFSSYGNKDDGNIELTDFQIPMYIFLAETKLLQNKKQKEGNSLSEIEHAWFLSFVQQKVNKVVNDNTVIEVNRKGKEKTRKEFQSVIDTFILYAEHFAECVHNENFTKTKNVTFENCSACSLKNVCRTVYSVK</sequence>
<dbReference type="Proteomes" id="UP000593915">
    <property type="component" value="Chromosome"/>
</dbReference>
<dbReference type="InterPro" id="IPR038726">
    <property type="entry name" value="PDDEXK_AddAB-type"/>
</dbReference>
<evidence type="ECO:0000313" key="2">
    <source>
        <dbReference type="EMBL" id="QOW60684.1"/>
    </source>
</evidence>